<dbReference type="EMBL" id="JADNYJ010000068">
    <property type="protein sequence ID" value="KAF8892834.1"/>
    <property type="molecule type" value="Genomic_DNA"/>
</dbReference>
<comment type="caution">
    <text evidence="1">The sequence shown here is derived from an EMBL/GenBank/DDBJ whole genome shotgun (WGS) entry which is preliminary data.</text>
</comment>
<name>A0A9P5TM79_GYMJU</name>
<dbReference type="AlphaFoldDB" id="A0A9P5TM79"/>
<dbReference type="Proteomes" id="UP000724874">
    <property type="component" value="Unassembled WGS sequence"/>
</dbReference>
<reference evidence="1" key="1">
    <citation type="submission" date="2020-11" db="EMBL/GenBank/DDBJ databases">
        <authorList>
            <consortium name="DOE Joint Genome Institute"/>
            <person name="Ahrendt S."/>
            <person name="Riley R."/>
            <person name="Andreopoulos W."/>
            <person name="LaButti K."/>
            <person name="Pangilinan J."/>
            <person name="Ruiz-duenas F.J."/>
            <person name="Barrasa J.M."/>
            <person name="Sanchez-Garcia M."/>
            <person name="Camarero S."/>
            <person name="Miyauchi S."/>
            <person name="Serrano A."/>
            <person name="Linde D."/>
            <person name="Babiker R."/>
            <person name="Drula E."/>
            <person name="Ayuso-Fernandez I."/>
            <person name="Pacheco R."/>
            <person name="Padilla G."/>
            <person name="Ferreira P."/>
            <person name="Barriuso J."/>
            <person name="Kellner H."/>
            <person name="Castanera R."/>
            <person name="Alfaro M."/>
            <person name="Ramirez L."/>
            <person name="Pisabarro A.G."/>
            <person name="Kuo A."/>
            <person name="Tritt A."/>
            <person name="Lipzen A."/>
            <person name="He G."/>
            <person name="Yan M."/>
            <person name="Ng V."/>
            <person name="Cullen D."/>
            <person name="Martin F."/>
            <person name="Rosso M.-N."/>
            <person name="Henrissat B."/>
            <person name="Hibbett D."/>
            <person name="Martinez A.T."/>
            <person name="Grigoriev I.V."/>
        </authorList>
    </citation>
    <scope>NUCLEOTIDE SEQUENCE</scope>
    <source>
        <strain evidence="1">AH 44721</strain>
    </source>
</reference>
<keyword evidence="2" id="KW-1185">Reference proteome</keyword>
<sequence length="208" mass="23538">MSLDPEPGEDQRPGDGALDIDPSQAAVFYHSYDAEIHPAAVYIWETMKGRCDYTDEDCNLGMVAIRTSDKIRKHLLFIPPISIPLIAEDIHKYRKALHDLVRNVELEALTVESERLFLKRLEDITSAFELKLKSMYAQQVYQAGVDRPQAQSMFERARKVKISGGYFINAVNVVFLGHAKDPNDHKDDGQASRHGPWVPFIIIGILFA</sequence>
<gene>
    <name evidence="1" type="ORF">CPB84DRAFT_1783654</name>
</gene>
<proteinExistence type="predicted"/>
<organism evidence="1 2">
    <name type="scientific">Gymnopilus junonius</name>
    <name type="common">Spectacular rustgill mushroom</name>
    <name type="synonym">Gymnopilus spectabilis subsp. junonius</name>
    <dbReference type="NCBI Taxonomy" id="109634"/>
    <lineage>
        <taxon>Eukaryota</taxon>
        <taxon>Fungi</taxon>
        <taxon>Dikarya</taxon>
        <taxon>Basidiomycota</taxon>
        <taxon>Agaricomycotina</taxon>
        <taxon>Agaricomycetes</taxon>
        <taxon>Agaricomycetidae</taxon>
        <taxon>Agaricales</taxon>
        <taxon>Agaricineae</taxon>
        <taxon>Hymenogastraceae</taxon>
        <taxon>Gymnopilus</taxon>
    </lineage>
</organism>
<evidence type="ECO:0000313" key="2">
    <source>
        <dbReference type="Proteomes" id="UP000724874"/>
    </source>
</evidence>
<accession>A0A9P5TM79</accession>
<evidence type="ECO:0000313" key="1">
    <source>
        <dbReference type="EMBL" id="KAF8892834.1"/>
    </source>
</evidence>
<protein>
    <submittedName>
        <fullName evidence="1">Uncharacterized protein</fullName>
    </submittedName>
</protein>